<protein>
    <submittedName>
        <fullName evidence="4">Small subunit terminase</fullName>
    </submittedName>
</protein>
<reference evidence="4" key="1">
    <citation type="submission" date="2017-02" db="UniProtKB">
        <authorList>
            <consortium name="WormBaseParasite"/>
        </authorList>
    </citation>
    <scope>IDENTIFICATION</scope>
</reference>
<organism evidence="4">
    <name type="scientific">Enterobius vermicularis</name>
    <name type="common">Human pinworm</name>
    <dbReference type="NCBI Taxonomy" id="51028"/>
    <lineage>
        <taxon>Eukaryota</taxon>
        <taxon>Metazoa</taxon>
        <taxon>Ecdysozoa</taxon>
        <taxon>Nematoda</taxon>
        <taxon>Chromadorea</taxon>
        <taxon>Rhabditida</taxon>
        <taxon>Spirurina</taxon>
        <taxon>Oxyuridomorpha</taxon>
        <taxon>Oxyuroidea</taxon>
        <taxon>Oxyuridae</taxon>
        <taxon>Enterobius</taxon>
    </lineage>
</organism>
<accession>A0A0N4USI2</accession>
<dbReference type="EMBL" id="UXUI01000019">
    <property type="protein sequence ID" value="VDD84904.1"/>
    <property type="molecule type" value="Genomic_DNA"/>
</dbReference>
<evidence type="ECO:0000313" key="3">
    <source>
        <dbReference type="Proteomes" id="UP000274131"/>
    </source>
</evidence>
<evidence type="ECO:0000313" key="4">
    <source>
        <dbReference type="WBParaSite" id="EVEC_0000007201-mRNA-1"/>
    </source>
</evidence>
<dbReference type="WBParaSite" id="EVEC_0000007201-mRNA-1">
    <property type="protein sequence ID" value="EVEC_0000007201-mRNA-1"/>
    <property type="gene ID" value="EVEC_0000007201"/>
</dbReference>
<feature type="region of interest" description="Disordered" evidence="1">
    <location>
        <begin position="79"/>
        <end position="126"/>
    </location>
</feature>
<gene>
    <name evidence="2" type="ORF">EVEC_LOCUS47</name>
</gene>
<evidence type="ECO:0000313" key="2">
    <source>
        <dbReference type="EMBL" id="VDD84904.1"/>
    </source>
</evidence>
<dbReference type="Proteomes" id="UP000274131">
    <property type="component" value="Unassembled WGS sequence"/>
</dbReference>
<evidence type="ECO:0000256" key="1">
    <source>
        <dbReference type="SAM" id="MobiDB-lite"/>
    </source>
</evidence>
<keyword evidence="3" id="KW-1185">Reference proteome</keyword>
<reference evidence="2 3" key="2">
    <citation type="submission" date="2018-10" db="EMBL/GenBank/DDBJ databases">
        <authorList>
            <consortium name="Pathogen Informatics"/>
        </authorList>
    </citation>
    <scope>NUCLEOTIDE SEQUENCE [LARGE SCALE GENOMIC DNA]</scope>
</reference>
<proteinExistence type="predicted"/>
<dbReference type="AlphaFoldDB" id="A0A0N4USI2"/>
<sequence>MEEKLPGYKARRTRAEVMTSLIRSFRQMIAIYDEGVAITPLAKGNARRALLYKEYQVRRVFLNYLDLHLKELRAALNNYPGGVSPKGEYKTLPKAQGTTNKDYQEDSGKKKKPALKSSAFTSAGKR</sequence>
<name>A0A0N4USI2_ENTVE</name>